<dbReference type="InterPro" id="IPR013766">
    <property type="entry name" value="Thioredoxin_domain"/>
</dbReference>
<evidence type="ECO:0000313" key="9">
    <source>
        <dbReference type="Proteomes" id="UP000316426"/>
    </source>
</evidence>
<dbReference type="PANTHER" id="PTHR42852">
    <property type="entry name" value="THIOL:DISULFIDE INTERCHANGE PROTEIN DSBE"/>
    <property type="match status" value="1"/>
</dbReference>
<dbReference type="KEGG" id="bmei:Spa11_03860"/>
<dbReference type="InterPro" id="IPR000866">
    <property type="entry name" value="AhpC/TSA"/>
</dbReference>
<feature type="chain" id="PRO_5022083063" evidence="6">
    <location>
        <begin position="24"/>
        <end position="427"/>
    </location>
</feature>
<accession>A0A518K338</accession>
<gene>
    <name evidence="8" type="primary">resA_2</name>
    <name evidence="8" type="ORF">Spa11_03860</name>
</gene>
<dbReference type="InterPro" id="IPR036249">
    <property type="entry name" value="Thioredoxin-like_sf"/>
</dbReference>
<keyword evidence="6" id="KW-0732">Signal</keyword>
<dbReference type="PROSITE" id="PS00194">
    <property type="entry name" value="THIOREDOXIN_1"/>
    <property type="match status" value="1"/>
</dbReference>
<dbReference type="GO" id="GO:0016209">
    <property type="term" value="F:antioxidant activity"/>
    <property type="evidence" value="ECO:0007669"/>
    <property type="project" value="InterPro"/>
</dbReference>
<protein>
    <submittedName>
        <fullName evidence="8">Thiol-disulfide oxidoreductase ResA</fullName>
    </submittedName>
</protein>
<dbReference type="PROSITE" id="PS51352">
    <property type="entry name" value="THIOREDOXIN_2"/>
    <property type="match status" value="1"/>
</dbReference>
<proteinExistence type="predicted"/>
<keyword evidence="9" id="KW-1185">Reference proteome</keyword>
<dbReference type="EMBL" id="CP036349">
    <property type="protein sequence ID" value="QDV72214.1"/>
    <property type="molecule type" value="Genomic_DNA"/>
</dbReference>
<organism evidence="8 9">
    <name type="scientific">Botrimarina mediterranea</name>
    <dbReference type="NCBI Taxonomy" id="2528022"/>
    <lineage>
        <taxon>Bacteria</taxon>
        <taxon>Pseudomonadati</taxon>
        <taxon>Planctomycetota</taxon>
        <taxon>Planctomycetia</taxon>
        <taxon>Pirellulales</taxon>
        <taxon>Lacipirellulaceae</taxon>
        <taxon>Botrimarina</taxon>
    </lineage>
</organism>
<reference evidence="8 9" key="1">
    <citation type="submission" date="2019-02" db="EMBL/GenBank/DDBJ databases">
        <title>Deep-cultivation of Planctomycetes and their phenomic and genomic characterization uncovers novel biology.</title>
        <authorList>
            <person name="Wiegand S."/>
            <person name="Jogler M."/>
            <person name="Boedeker C."/>
            <person name="Pinto D."/>
            <person name="Vollmers J."/>
            <person name="Rivas-Marin E."/>
            <person name="Kohn T."/>
            <person name="Peeters S.H."/>
            <person name="Heuer A."/>
            <person name="Rast P."/>
            <person name="Oberbeckmann S."/>
            <person name="Bunk B."/>
            <person name="Jeske O."/>
            <person name="Meyerdierks A."/>
            <person name="Storesund J.E."/>
            <person name="Kallscheuer N."/>
            <person name="Luecker S."/>
            <person name="Lage O.M."/>
            <person name="Pohl T."/>
            <person name="Merkel B.J."/>
            <person name="Hornburger P."/>
            <person name="Mueller R.-W."/>
            <person name="Bruemmer F."/>
            <person name="Labrenz M."/>
            <person name="Spormann A.M."/>
            <person name="Op den Camp H."/>
            <person name="Overmann J."/>
            <person name="Amann R."/>
            <person name="Jetten M.S.M."/>
            <person name="Mascher T."/>
            <person name="Medema M.H."/>
            <person name="Devos D.P."/>
            <person name="Kaster A.-K."/>
            <person name="Ovreas L."/>
            <person name="Rohde M."/>
            <person name="Galperin M.Y."/>
            <person name="Jogler C."/>
        </authorList>
    </citation>
    <scope>NUCLEOTIDE SEQUENCE [LARGE SCALE GENOMIC DNA]</scope>
    <source>
        <strain evidence="8 9">Spa11</strain>
    </source>
</reference>
<feature type="compositionally biased region" description="Basic and acidic residues" evidence="5">
    <location>
        <begin position="136"/>
        <end position="146"/>
    </location>
</feature>
<dbReference type="AlphaFoldDB" id="A0A518K338"/>
<dbReference type="RefSeq" id="WP_145106100.1">
    <property type="nucleotide sequence ID" value="NZ_CP036349.1"/>
</dbReference>
<evidence type="ECO:0000256" key="6">
    <source>
        <dbReference type="SAM" id="SignalP"/>
    </source>
</evidence>
<evidence type="ECO:0000313" key="8">
    <source>
        <dbReference type="EMBL" id="QDV72214.1"/>
    </source>
</evidence>
<evidence type="ECO:0000256" key="3">
    <source>
        <dbReference type="ARBA" id="ARBA00023157"/>
    </source>
</evidence>
<evidence type="ECO:0000256" key="2">
    <source>
        <dbReference type="ARBA" id="ARBA00022748"/>
    </source>
</evidence>
<dbReference type="Proteomes" id="UP000316426">
    <property type="component" value="Chromosome"/>
</dbReference>
<evidence type="ECO:0000256" key="4">
    <source>
        <dbReference type="ARBA" id="ARBA00023284"/>
    </source>
</evidence>
<evidence type="ECO:0000259" key="7">
    <source>
        <dbReference type="PROSITE" id="PS51352"/>
    </source>
</evidence>
<dbReference type="GO" id="GO:0017004">
    <property type="term" value="P:cytochrome complex assembly"/>
    <property type="evidence" value="ECO:0007669"/>
    <property type="project" value="UniProtKB-KW"/>
</dbReference>
<dbReference type="PANTHER" id="PTHR42852:SF6">
    <property type="entry name" value="THIOL:DISULFIDE INTERCHANGE PROTEIN DSBE"/>
    <property type="match status" value="1"/>
</dbReference>
<feature type="domain" description="Thioredoxin" evidence="7">
    <location>
        <begin position="51"/>
        <end position="235"/>
    </location>
</feature>
<dbReference type="InterPro" id="IPR050553">
    <property type="entry name" value="Thioredoxin_ResA/DsbE_sf"/>
</dbReference>
<dbReference type="Pfam" id="PF00578">
    <property type="entry name" value="AhpC-TSA"/>
    <property type="match status" value="1"/>
</dbReference>
<sequence precursor="true">MRQSVVSLLALSLTMGVMAPSLAQQPAAKVVPIQGAGPEAPEEGQPEEPALTIGTKAPNLDIEHWFSSETPEQPIKFEKDKVYVVEFWATWCPPCVASMPHLAELQKQYADKGVTIISVSDEDTETVEAFLDTTVRGREEEATEKETEGEEGAEEKKAPTYRELTSAYQLTADPDGSTSADYMEASGQSGIPCSFIVGKSGYIEWIGHPMGIDDALASVVADTWDREAFLEEFKQQQMRDLAMQQVQRALGSGDYERAMELIEKINKDNSDPQLTMLASRLKGVVMVQQFVNSISEDQATAAKELPKVMEQAAEMGPSMVNQIGWHIVELAQNDQIDNKELLQAAAEGVAAAVDEKSPVPPMLDTIARLYYAKGDIAEAIKNQRRAVEVAKSPEWSSQLPDEMIEEMTQFLEQLEGEADGADAPAKE</sequence>
<keyword evidence="4" id="KW-0676">Redox-active center</keyword>
<feature type="signal peptide" evidence="6">
    <location>
        <begin position="1"/>
        <end position="23"/>
    </location>
</feature>
<dbReference type="InterPro" id="IPR017937">
    <property type="entry name" value="Thioredoxin_CS"/>
</dbReference>
<keyword evidence="2" id="KW-0201">Cytochrome c-type biogenesis</keyword>
<evidence type="ECO:0000256" key="1">
    <source>
        <dbReference type="ARBA" id="ARBA00004196"/>
    </source>
</evidence>
<comment type="subcellular location">
    <subcellularLocation>
        <location evidence="1">Cell envelope</location>
    </subcellularLocation>
</comment>
<dbReference type="GO" id="GO:0030313">
    <property type="term" value="C:cell envelope"/>
    <property type="evidence" value="ECO:0007669"/>
    <property type="project" value="UniProtKB-SubCell"/>
</dbReference>
<dbReference type="GO" id="GO:0016491">
    <property type="term" value="F:oxidoreductase activity"/>
    <property type="evidence" value="ECO:0007669"/>
    <property type="project" value="InterPro"/>
</dbReference>
<dbReference type="Gene3D" id="3.40.30.10">
    <property type="entry name" value="Glutaredoxin"/>
    <property type="match status" value="1"/>
</dbReference>
<feature type="region of interest" description="Disordered" evidence="5">
    <location>
        <begin position="136"/>
        <end position="160"/>
    </location>
</feature>
<evidence type="ECO:0000256" key="5">
    <source>
        <dbReference type="SAM" id="MobiDB-lite"/>
    </source>
</evidence>
<dbReference type="CDD" id="cd02966">
    <property type="entry name" value="TlpA_like_family"/>
    <property type="match status" value="1"/>
</dbReference>
<name>A0A518K338_9BACT</name>
<keyword evidence="3" id="KW-1015">Disulfide bond</keyword>
<dbReference type="SUPFAM" id="SSF52833">
    <property type="entry name" value="Thioredoxin-like"/>
    <property type="match status" value="1"/>
</dbReference>